<name>A0A1B6VI73_9PROT</name>
<evidence type="ECO:0000313" key="1">
    <source>
        <dbReference type="EMBL" id="OAJ66919.1"/>
    </source>
</evidence>
<protein>
    <submittedName>
        <fullName evidence="1">Uncharacterized protein</fullName>
    </submittedName>
</protein>
<dbReference type="PATRIC" id="fig|38307.3.peg.2561"/>
<gene>
    <name evidence="1" type="ORF">A0123_02456</name>
</gene>
<evidence type="ECO:0000313" key="2">
    <source>
        <dbReference type="Proteomes" id="UP000077786"/>
    </source>
</evidence>
<dbReference type="Proteomes" id="UP000077786">
    <property type="component" value="Unassembled WGS sequence"/>
</dbReference>
<sequence length="131" mass="14020">MSDVMPVSKAGPFRPQTQQIVDALNTAFPGLYAGVCKASDLPSDADEAEDDDDLEDDGLLSDFVFLSDGWAVRVDYDPEDPDLCLGLSAGSTEAPAEGLEVDLDDGEEIPDGVLKDVTDFIDEQRQASAKH</sequence>
<dbReference type="AlphaFoldDB" id="A0A1B6VI73"/>
<dbReference type="EMBL" id="LUTU01000012">
    <property type="protein sequence ID" value="OAJ66919.1"/>
    <property type="molecule type" value="Genomic_DNA"/>
</dbReference>
<dbReference type="OrthoDB" id="7263278at2"/>
<organism evidence="1 2">
    <name type="scientific">Gluconobacter cerinus</name>
    <dbReference type="NCBI Taxonomy" id="38307"/>
    <lineage>
        <taxon>Bacteria</taxon>
        <taxon>Pseudomonadati</taxon>
        <taxon>Pseudomonadota</taxon>
        <taxon>Alphaproteobacteria</taxon>
        <taxon>Acetobacterales</taxon>
        <taxon>Acetobacteraceae</taxon>
        <taxon>Gluconobacter</taxon>
    </lineage>
</organism>
<comment type="caution">
    <text evidence="1">The sequence shown here is derived from an EMBL/GenBank/DDBJ whole genome shotgun (WGS) entry which is preliminary data.</text>
</comment>
<accession>A0A1B6VI73</accession>
<reference evidence="1 2" key="1">
    <citation type="submission" date="2016-03" db="EMBL/GenBank/DDBJ databases">
        <title>Draft genome sequence of Gluconobacter cerinus strain CECT 9110.</title>
        <authorList>
            <person name="Sainz F."/>
            <person name="Mas A."/>
            <person name="Torija M.J."/>
        </authorList>
    </citation>
    <scope>NUCLEOTIDE SEQUENCE [LARGE SCALE GENOMIC DNA]</scope>
    <source>
        <strain evidence="1 2">CECT 9110</strain>
    </source>
</reference>
<proteinExistence type="predicted"/>
<dbReference type="RefSeq" id="WP_062028015.1">
    <property type="nucleotide sequence ID" value="NZ_CP183031.1"/>
</dbReference>